<dbReference type="GO" id="GO:0016139">
    <property type="term" value="P:glycoside catabolic process"/>
    <property type="evidence" value="ECO:0007669"/>
    <property type="project" value="TreeGrafter"/>
</dbReference>
<dbReference type="PANTHER" id="PTHR10030">
    <property type="entry name" value="ALPHA-L-FUCOSIDASE"/>
    <property type="match status" value="1"/>
</dbReference>
<evidence type="ECO:0000259" key="9">
    <source>
        <dbReference type="Pfam" id="PF16757"/>
    </source>
</evidence>
<dbReference type="InterPro" id="IPR000933">
    <property type="entry name" value="Glyco_hydro_29"/>
</dbReference>
<sequence>MKKAFCALLLLLLCLPDAPGQTYQPTWESLDKRPVPAWFNQDKFGIFIHWGVYSVPAFRPVGKERYASYAEWYEAEVMHKPGPGREFHERTYGKDFTYRDFAPMFRAELFNPEEWAALFKRAGARYVVLTAKHHDGFCLWPTKSRYNMGWNSVESGPGRDLVGEVTQAVRDAGLRMGLYYSLLEWETPTPSRQDKPYLPAPFFEKYRIPADQYIDDHVVPQLKELVTAYQPAVIFADGAWDEPSDYWKSTGFLAWLYNNAPNKDEVVVNDRWGKDAHEKHGDYYTSEYASADNSMGTGHPWEENQGIGGSYGFNRAEKPEDYKTSAQLVHLLIDRVSRGGNLLLNVGPAADGTIPVLMQERLLDIGKWLGVNGEAIYGTKPWSDAPRPAAAKGRKAKADAPAVGVVAAPDRAYYTTKGNTLYVIRPEWPAAPFAVAPLTTRSTIKVTCLGVPGAVKWKTEKGKLTITPPPLSNAALPCRYAYVFKVENAF</sequence>
<feature type="signal peptide" evidence="7">
    <location>
        <begin position="1"/>
        <end position="20"/>
    </location>
</feature>
<evidence type="ECO:0000256" key="1">
    <source>
        <dbReference type="ARBA" id="ARBA00004071"/>
    </source>
</evidence>
<evidence type="ECO:0000256" key="6">
    <source>
        <dbReference type="ARBA" id="ARBA00023295"/>
    </source>
</evidence>
<dbReference type="PRINTS" id="PR00741">
    <property type="entry name" value="GLHYDRLASE29"/>
</dbReference>
<dbReference type="Gene3D" id="3.20.20.80">
    <property type="entry name" value="Glycosidases"/>
    <property type="match status" value="1"/>
</dbReference>
<dbReference type="GO" id="GO:0004560">
    <property type="term" value="F:alpha-L-fucosidase activity"/>
    <property type="evidence" value="ECO:0007669"/>
    <property type="project" value="UniProtKB-EC"/>
</dbReference>
<keyword evidence="5 10" id="KW-0378">Hydrolase</keyword>
<evidence type="ECO:0000256" key="5">
    <source>
        <dbReference type="ARBA" id="ARBA00022801"/>
    </source>
</evidence>
<dbReference type="GO" id="GO:0005764">
    <property type="term" value="C:lysosome"/>
    <property type="evidence" value="ECO:0007669"/>
    <property type="project" value="TreeGrafter"/>
</dbReference>
<proteinExistence type="inferred from homology"/>
<comment type="function">
    <text evidence="1">Alpha-L-fucosidase is responsible for hydrolyzing the alpha-1,6-linked fucose joined to the reducing-end N-acetylglucosamine of the carbohydrate moieties of glycoproteins.</text>
</comment>
<feature type="domain" description="Glycoside hydrolase family 29 N-terminal" evidence="8">
    <location>
        <begin position="21"/>
        <end position="374"/>
    </location>
</feature>
<keyword evidence="6 10" id="KW-0326">Glycosidase</keyword>
<dbReference type="Gene3D" id="2.60.40.1180">
    <property type="entry name" value="Golgi alpha-mannosidase II"/>
    <property type="match status" value="1"/>
</dbReference>
<dbReference type="SUPFAM" id="SSF51445">
    <property type="entry name" value="(Trans)glycosidases"/>
    <property type="match status" value="1"/>
</dbReference>
<evidence type="ECO:0000259" key="8">
    <source>
        <dbReference type="Pfam" id="PF01120"/>
    </source>
</evidence>
<protein>
    <recommendedName>
        <fullName evidence="3">alpha-L-fucosidase</fullName>
        <ecNumber evidence="3">3.2.1.51</ecNumber>
    </recommendedName>
</protein>
<gene>
    <name evidence="10" type="ORF">AVDCRST_MAG56-1208</name>
</gene>
<dbReference type="InterPro" id="IPR013780">
    <property type="entry name" value="Glyco_hydro_b"/>
</dbReference>
<dbReference type="EC" id="3.2.1.51" evidence="3"/>
<dbReference type="InterPro" id="IPR016286">
    <property type="entry name" value="FUC_metazoa-typ"/>
</dbReference>
<dbReference type="SMART" id="SM00812">
    <property type="entry name" value="Alpha_L_fucos"/>
    <property type="match status" value="1"/>
</dbReference>
<dbReference type="EMBL" id="CADCTQ010000116">
    <property type="protein sequence ID" value="CAA9236632.1"/>
    <property type="molecule type" value="Genomic_DNA"/>
</dbReference>
<feature type="domain" description="Alpha-L-fucosidase C-terminal" evidence="9">
    <location>
        <begin position="412"/>
        <end position="487"/>
    </location>
</feature>
<dbReference type="Pfam" id="PF01120">
    <property type="entry name" value="Alpha_L_fucos"/>
    <property type="match status" value="1"/>
</dbReference>
<evidence type="ECO:0000256" key="4">
    <source>
        <dbReference type="ARBA" id="ARBA00022729"/>
    </source>
</evidence>
<dbReference type="InterPro" id="IPR017853">
    <property type="entry name" value="GH"/>
</dbReference>
<keyword evidence="4 7" id="KW-0732">Signal</keyword>
<dbReference type="GO" id="GO:0006004">
    <property type="term" value="P:fucose metabolic process"/>
    <property type="evidence" value="ECO:0007669"/>
    <property type="project" value="InterPro"/>
</dbReference>
<evidence type="ECO:0000256" key="3">
    <source>
        <dbReference type="ARBA" id="ARBA00012662"/>
    </source>
</evidence>
<dbReference type="InterPro" id="IPR057739">
    <property type="entry name" value="Glyco_hydro_29_N"/>
</dbReference>
<comment type="similarity">
    <text evidence="2">Belongs to the glycosyl hydrolase 29 family.</text>
</comment>
<evidence type="ECO:0000313" key="10">
    <source>
        <dbReference type="EMBL" id="CAA9236632.1"/>
    </source>
</evidence>
<accession>A0A6J4HYP4</accession>
<organism evidence="10">
    <name type="scientific">uncultured Cytophagales bacterium</name>
    <dbReference type="NCBI Taxonomy" id="158755"/>
    <lineage>
        <taxon>Bacteria</taxon>
        <taxon>Pseudomonadati</taxon>
        <taxon>Bacteroidota</taxon>
        <taxon>Sphingobacteriia</taxon>
        <taxon>Sphingobacteriales</taxon>
        <taxon>environmental samples</taxon>
    </lineage>
</organism>
<dbReference type="AlphaFoldDB" id="A0A6J4HYP4"/>
<dbReference type="InterPro" id="IPR031919">
    <property type="entry name" value="Fucosidase_C"/>
</dbReference>
<dbReference type="PIRSF" id="PIRSF001092">
    <property type="entry name" value="Alpha-L-fucosidase"/>
    <property type="match status" value="1"/>
</dbReference>
<name>A0A6J4HYP4_9SPHI</name>
<evidence type="ECO:0000256" key="7">
    <source>
        <dbReference type="SAM" id="SignalP"/>
    </source>
</evidence>
<reference evidence="10" key="1">
    <citation type="submission" date="2020-02" db="EMBL/GenBank/DDBJ databases">
        <authorList>
            <person name="Meier V. D."/>
        </authorList>
    </citation>
    <scope>NUCLEOTIDE SEQUENCE</scope>
    <source>
        <strain evidence="10">AVDCRST_MAG56</strain>
    </source>
</reference>
<evidence type="ECO:0000256" key="2">
    <source>
        <dbReference type="ARBA" id="ARBA00007951"/>
    </source>
</evidence>
<dbReference type="PANTHER" id="PTHR10030:SF37">
    <property type="entry name" value="ALPHA-L-FUCOSIDASE-RELATED"/>
    <property type="match status" value="1"/>
</dbReference>
<dbReference type="Pfam" id="PF16757">
    <property type="entry name" value="Fucosidase_C"/>
    <property type="match status" value="1"/>
</dbReference>
<feature type="chain" id="PRO_5026913234" description="alpha-L-fucosidase" evidence="7">
    <location>
        <begin position="21"/>
        <end position="490"/>
    </location>
</feature>